<protein>
    <submittedName>
        <fullName evidence="2">Asp23/Gls24 family envelope stress response protein</fullName>
    </submittedName>
</protein>
<comment type="similarity">
    <text evidence="1">Belongs to the asp23 family.</text>
</comment>
<name>A0ABV8Q2Q0_9MICO</name>
<comment type="caution">
    <text evidence="2">The sequence shown here is derived from an EMBL/GenBank/DDBJ whole genome shotgun (WGS) entry which is preliminary data.</text>
</comment>
<evidence type="ECO:0000256" key="1">
    <source>
        <dbReference type="ARBA" id="ARBA00005721"/>
    </source>
</evidence>
<reference evidence="3" key="1">
    <citation type="journal article" date="2019" name="Int. J. Syst. Evol. Microbiol.">
        <title>The Global Catalogue of Microorganisms (GCM) 10K type strain sequencing project: providing services to taxonomists for standard genome sequencing and annotation.</title>
        <authorList>
            <consortium name="The Broad Institute Genomics Platform"/>
            <consortium name="The Broad Institute Genome Sequencing Center for Infectious Disease"/>
            <person name="Wu L."/>
            <person name="Ma J."/>
        </authorList>
    </citation>
    <scope>NUCLEOTIDE SEQUENCE [LARGE SCALE GENOMIC DNA]</scope>
    <source>
        <strain evidence="3">CGMCC 1.10363</strain>
    </source>
</reference>
<evidence type="ECO:0000313" key="2">
    <source>
        <dbReference type="EMBL" id="MFC4242695.1"/>
    </source>
</evidence>
<proteinExistence type="inferred from homology"/>
<organism evidence="2 3">
    <name type="scientific">Gryllotalpicola reticulitermitis</name>
    <dbReference type="NCBI Taxonomy" id="1184153"/>
    <lineage>
        <taxon>Bacteria</taxon>
        <taxon>Bacillati</taxon>
        <taxon>Actinomycetota</taxon>
        <taxon>Actinomycetes</taxon>
        <taxon>Micrococcales</taxon>
        <taxon>Microbacteriaceae</taxon>
        <taxon>Gryllotalpicola</taxon>
    </lineage>
</organism>
<accession>A0ABV8Q2Q0</accession>
<dbReference type="InterPro" id="IPR005531">
    <property type="entry name" value="Asp23"/>
</dbReference>
<evidence type="ECO:0000313" key="3">
    <source>
        <dbReference type="Proteomes" id="UP001595900"/>
    </source>
</evidence>
<sequence>MTDPRSPEGSADFDALDPANLDGHTIEELSTYLDAERTPTNFSIESSPGCQIALTALERLRDLTAHVLELQAAAEPAPPDGWVHGIMNRIAVEARAGRDIPITHPAPSAHLTMTEGAVRGMVRAAGDSVPEVIVGRCQLDGDVTVPGEPITVTVDISVAWGESIPLAADRAREAIRQQLGKHTELNILAVHVNIQDVRFTRATPG</sequence>
<dbReference type="RefSeq" id="WP_390227584.1">
    <property type="nucleotide sequence ID" value="NZ_JBHSCN010000003.1"/>
</dbReference>
<gene>
    <name evidence="2" type="ORF">ACFOYW_04855</name>
</gene>
<dbReference type="Pfam" id="PF03780">
    <property type="entry name" value="Asp23"/>
    <property type="match status" value="1"/>
</dbReference>
<keyword evidence="3" id="KW-1185">Reference proteome</keyword>
<dbReference type="EMBL" id="JBHSCN010000003">
    <property type="protein sequence ID" value="MFC4242695.1"/>
    <property type="molecule type" value="Genomic_DNA"/>
</dbReference>
<dbReference type="Proteomes" id="UP001595900">
    <property type="component" value="Unassembled WGS sequence"/>
</dbReference>